<organism evidence="1 2">
    <name type="scientific">Bacteroides vicugnae</name>
    <dbReference type="NCBI Taxonomy" id="3037989"/>
    <lineage>
        <taxon>Bacteria</taxon>
        <taxon>Pseudomonadati</taxon>
        <taxon>Bacteroidota</taxon>
        <taxon>Bacteroidia</taxon>
        <taxon>Bacteroidales</taxon>
        <taxon>Bacteroidaceae</taxon>
        <taxon>Bacteroides</taxon>
    </lineage>
</organism>
<evidence type="ECO:0000313" key="1">
    <source>
        <dbReference type="EMBL" id="MDY7259345.1"/>
    </source>
</evidence>
<dbReference type="RefSeq" id="WP_234133684.1">
    <property type="nucleotide sequence ID" value="NZ_JARZAK010000011.1"/>
</dbReference>
<protein>
    <recommendedName>
        <fullName evidence="3">Lipoprotein</fullName>
    </recommendedName>
</protein>
<reference evidence="1 2" key="1">
    <citation type="submission" date="2023-04" db="EMBL/GenBank/DDBJ databases">
        <title>Bacteroides pacosi sp. nov., isolated from the fecal material of an alpaca.</title>
        <authorList>
            <person name="Miller S."/>
            <person name="Hendry M."/>
            <person name="King J."/>
            <person name="Sankaranarayanan K."/>
            <person name="Lawson P.A."/>
        </authorList>
    </citation>
    <scope>NUCLEOTIDE SEQUENCE [LARGE SCALE GENOMIC DNA]</scope>
    <source>
        <strain evidence="1 2">A2-P53</strain>
    </source>
</reference>
<evidence type="ECO:0000313" key="2">
    <source>
        <dbReference type="Proteomes" id="UP001292913"/>
    </source>
</evidence>
<gene>
    <name evidence="1" type="ORF">QHG74_16670</name>
</gene>
<dbReference type="EMBL" id="JARZAK010000011">
    <property type="protein sequence ID" value="MDY7259345.1"/>
    <property type="molecule type" value="Genomic_DNA"/>
</dbReference>
<dbReference type="PROSITE" id="PS51257">
    <property type="entry name" value="PROKAR_LIPOPROTEIN"/>
    <property type="match status" value="1"/>
</dbReference>
<proteinExistence type="predicted"/>
<evidence type="ECO:0008006" key="3">
    <source>
        <dbReference type="Google" id="ProtNLM"/>
    </source>
</evidence>
<accession>A0ABU5HTL1</accession>
<name>A0ABU5HTL1_9BACE</name>
<keyword evidence="2" id="KW-1185">Reference proteome</keyword>
<sequence>MRKIVILLCTMLFMVACEKGNEEVREAKVIVAVYDENGKIITDVPVKMYNEKDYRIFEKDNLTRPTAVIQTNESGIATFVLPREEWFATQSQRLLTFVVQKGGGPDNYQIWSAGKTVEAGKIIKIEIRLTQFPN</sequence>
<comment type="caution">
    <text evidence="1">The sequence shown here is derived from an EMBL/GenBank/DDBJ whole genome shotgun (WGS) entry which is preliminary data.</text>
</comment>
<dbReference type="Proteomes" id="UP001292913">
    <property type="component" value="Unassembled WGS sequence"/>
</dbReference>